<protein>
    <submittedName>
        <fullName evidence="2">Methyltransferase, FkbM family</fullName>
    </submittedName>
</protein>
<organism evidence="2 3">
    <name type="scientific">Leisingera aquaemixtae</name>
    <dbReference type="NCBI Taxonomy" id="1396826"/>
    <lineage>
        <taxon>Bacteria</taxon>
        <taxon>Pseudomonadati</taxon>
        <taxon>Pseudomonadota</taxon>
        <taxon>Alphaproteobacteria</taxon>
        <taxon>Rhodobacterales</taxon>
        <taxon>Roseobacteraceae</taxon>
        <taxon>Leisingera</taxon>
    </lineage>
</organism>
<gene>
    <name evidence="2" type="ORF">PHA8399_01552</name>
</gene>
<dbReference type="NCBIfam" id="TIGR01444">
    <property type="entry name" value="fkbM_fam"/>
    <property type="match status" value="1"/>
</dbReference>
<dbReference type="GO" id="GO:0032259">
    <property type="term" value="P:methylation"/>
    <property type="evidence" value="ECO:0007669"/>
    <property type="project" value="UniProtKB-KW"/>
</dbReference>
<dbReference type="PANTHER" id="PTHR34009">
    <property type="entry name" value="PROTEIN STAR"/>
    <property type="match status" value="1"/>
</dbReference>
<dbReference type="InterPro" id="IPR029063">
    <property type="entry name" value="SAM-dependent_MTases_sf"/>
</dbReference>
<dbReference type="Pfam" id="PF05050">
    <property type="entry name" value="Methyltransf_21"/>
    <property type="match status" value="1"/>
</dbReference>
<dbReference type="Gene3D" id="3.40.50.150">
    <property type="entry name" value="Vaccinia Virus protein VP39"/>
    <property type="match status" value="1"/>
</dbReference>
<dbReference type="InterPro" id="IPR006342">
    <property type="entry name" value="FkbM_mtfrase"/>
</dbReference>
<dbReference type="GO" id="GO:0016197">
    <property type="term" value="P:endosomal transport"/>
    <property type="evidence" value="ECO:0007669"/>
    <property type="project" value="TreeGrafter"/>
</dbReference>
<sequence length="264" mass="29489">MHPKIRSALHAIGLHVSSASKYKALQNELQESRRKAAEGDAFRDFLLANLNGTSAGWQSQASQDVFALVANGFKRGGYFVEFGATNGKSISNTYVLEKEFGWTGIVAEPAKCWHEDLRRNRSCEVEYDCVWKETGAELEFKETGAAELSTISDFSEADLHSRSRRKAISYPVKTVSLLDMLDRHGAPREIDFLSVDTEGSELDILQAFDFSKYRFNAITVEHNYTEQRAAIRALLEQNGYRNVATGASGYDDWFVPKDSPVKAG</sequence>
<reference evidence="2 3" key="1">
    <citation type="submission" date="2015-09" db="EMBL/GenBank/DDBJ databases">
        <authorList>
            <consortium name="Swine Surveillance"/>
        </authorList>
    </citation>
    <scope>NUCLEOTIDE SEQUENCE [LARGE SCALE GENOMIC DNA]</scope>
    <source>
        <strain evidence="2 3">CECT 8399</strain>
    </source>
</reference>
<evidence type="ECO:0000313" key="3">
    <source>
        <dbReference type="Proteomes" id="UP000051326"/>
    </source>
</evidence>
<dbReference type="AlphaFoldDB" id="A0A0P1H932"/>
<dbReference type="GO" id="GO:0006888">
    <property type="term" value="P:endoplasmic reticulum to Golgi vesicle-mediated transport"/>
    <property type="evidence" value="ECO:0007669"/>
    <property type="project" value="TreeGrafter"/>
</dbReference>
<dbReference type="SUPFAM" id="SSF53335">
    <property type="entry name" value="S-adenosyl-L-methionine-dependent methyltransferases"/>
    <property type="match status" value="1"/>
</dbReference>
<feature type="domain" description="Methyltransferase FkbM" evidence="1">
    <location>
        <begin position="83"/>
        <end position="241"/>
    </location>
</feature>
<dbReference type="RefSeq" id="WP_058285589.1">
    <property type="nucleotide sequence ID" value="NZ_CYSR01000018.1"/>
</dbReference>
<dbReference type="PANTHER" id="PTHR34009:SF2">
    <property type="entry name" value="PROTEIN STAR"/>
    <property type="match status" value="1"/>
</dbReference>
<proteinExistence type="predicted"/>
<dbReference type="InterPro" id="IPR053202">
    <property type="entry name" value="EGF_Rcpt_Signaling_Reg"/>
</dbReference>
<dbReference type="GO" id="GO:0008168">
    <property type="term" value="F:methyltransferase activity"/>
    <property type="evidence" value="ECO:0007669"/>
    <property type="project" value="UniProtKB-KW"/>
</dbReference>
<accession>A0A0P1H932</accession>
<dbReference type="EMBL" id="CYSR01000018">
    <property type="protein sequence ID" value="CUH99431.1"/>
    <property type="molecule type" value="Genomic_DNA"/>
</dbReference>
<evidence type="ECO:0000313" key="2">
    <source>
        <dbReference type="EMBL" id="CUH99431.1"/>
    </source>
</evidence>
<name>A0A0P1H932_9RHOB</name>
<evidence type="ECO:0000259" key="1">
    <source>
        <dbReference type="Pfam" id="PF05050"/>
    </source>
</evidence>
<keyword evidence="2" id="KW-0489">Methyltransferase</keyword>
<keyword evidence="2" id="KW-0808">Transferase</keyword>
<dbReference type="GO" id="GO:0005886">
    <property type="term" value="C:plasma membrane"/>
    <property type="evidence" value="ECO:0007669"/>
    <property type="project" value="TreeGrafter"/>
</dbReference>
<dbReference type="Proteomes" id="UP000051326">
    <property type="component" value="Unassembled WGS sequence"/>
</dbReference>
<dbReference type="STRING" id="1396826.PHA8399_01552"/>
<dbReference type="GO" id="GO:0005737">
    <property type="term" value="C:cytoplasm"/>
    <property type="evidence" value="ECO:0007669"/>
    <property type="project" value="GOC"/>
</dbReference>